<evidence type="ECO:0000313" key="2">
    <source>
        <dbReference type="Proteomes" id="UP000030437"/>
    </source>
</evidence>
<proteinExistence type="predicted"/>
<gene>
    <name evidence="1" type="ORF">CD32_13960</name>
</gene>
<dbReference type="Gene3D" id="3.40.50.150">
    <property type="entry name" value="Vaccinia Virus protein VP39"/>
    <property type="match status" value="1"/>
</dbReference>
<dbReference type="eggNOG" id="COG2227">
    <property type="taxonomic scope" value="Bacteria"/>
</dbReference>
<dbReference type="RefSeq" id="WP_036155658.1">
    <property type="nucleotide sequence ID" value="NZ_AVCX01000004.1"/>
</dbReference>
<dbReference type="Proteomes" id="UP000030437">
    <property type="component" value="Unassembled WGS sequence"/>
</dbReference>
<keyword evidence="2" id="KW-1185">Reference proteome</keyword>
<evidence type="ECO:0008006" key="3">
    <source>
        <dbReference type="Google" id="ProtNLM"/>
    </source>
</evidence>
<reference evidence="1 2" key="1">
    <citation type="submission" date="2014-02" db="EMBL/GenBank/DDBJ databases">
        <title>Draft genome sequence of Lysinibacillus odysseyi NBRC 100172.</title>
        <authorList>
            <person name="Zhang F."/>
            <person name="Wang G."/>
            <person name="Zhang L."/>
        </authorList>
    </citation>
    <scope>NUCLEOTIDE SEQUENCE [LARGE SCALE GENOMIC DNA]</scope>
    <source>
        <strain evidence="1 2">NBRC 100172</strain>
    </source>
</reference>
<dbReference type="PANTHER" id="PTHR43861">
    <property type="entry name" value="TRANS-ACONITATE 2-METHYLTRANSFERASE-RELATED"/>
    <property type="match status" value="1"/>
</dbReference>
<dbReference type="AlphaFoldDB" id="A0A0A3ILY7"/>
<comment type="caution">
    <text evidence="1">The sequence shown here is derived from an EMBL/GenBank/DDBJ whole genome shotgun (WGS) entry which is preliminary data.</text>
</comment>
<sequence length="300" mass="35072">MNCKGEIVVKQSDYNIIDCNICGFKHVYPYPDDQSIAKLYTEEYYEKAQPEYIKKVEEDKEWWLEVYKERIKQISTYVEEKHEVSVLDIGSGPGYFLLAAKLEGWNETGVEPSLQAYSYSKDQELNVYNKFFSEEIIQGLPLYDVIHMNHVLEHVPYPNKILKLIWNQLKPGGIFCVAVPNDFNPFQNILVADQDYHSWWVSPLEHVNYFDFKSLIKLLECNNFEVLEQYTSFPMELFLLMGDKFVGNPELGRACHKKRKTLEMNLFVGENKFIKQGLYKSFADAGLGRDVILFARKPEL</sequence>
<dbReference type="InterPro" id="IPR029063">
    <property type="entry name" value="SAM-dependent_MTases_sf"/>
</dbReference>
<organism evidence="1 2">
    <name type="scientific">Lysinibacillus odysseyi 34hs-1 = NBRC 100172</name>
    <dbReference type="NCBI Taxonomy" id="1220589"/>
    <lineage>
        <taxon>Bacteria</taxon>
        <taxon>Bacillati</taxon>
        <taxon>Bacillota</taxon>
        <taxon>Bacilli</taxon>
        <taxon>Bacillales</taxon>
        <taxon>Bacillaceae</taxon>
        <taxon>Lysinibacillus</taxon>
    </lineage>
</organism>
<dbReference type="SUPFAM" id="SSF53335">
    <property type="entry name" value="S-adenosyl-L-methionine-dependent methyltransferases"/>
    <property type="match status" value="1"/>
</dbReference>
<dbReference type="STRING" id="1220589.CD32_13960"/>
<dbReference type="PANTHER" id="PTHR43861:SF6">
    <property type="entry name" value="METHYLTRANSFERASE TYPE 11"/>
    <property type="match status" value="1"/>
</dbReference>
<dbReference type="Pfam" id="PF13489">
    <property type="entry name" value="Methyltransf_23"/>
    <property type="match status" value="1"/>
</dbReference>
<evidence type="ECO:0000313" key="1">
    <source>
        <dbReference type="EMBL" id="KGR83803.1"/>
    </source>
</evidence>
<accession>A0A0A3ILY7</accession>
<dbReference type="CDD" id="cd02440">
    <property type="entry name" value="AdoMet_MTases"/>
    <property type="match status" value="1"/>
</dbReference>
<name>A0A0A3ILY7_9BACI</name>
<dbReference type="EMBL" id="JPVP01000057">
    <property type="protein sequence ID" value="KGR83803.1"/>
    <property type="molecule type" value="Genomic_DNA"/>
</dbReference>
<protein>
    <recommendedName>
        <fullName evidence="3">Methyltransferase type 12</fullName>
    </recommendedName>
</protein>
<dbReference type="OrthoDB" id="9791837at2"/>